<dbReference type="Pfam" id="PF01381">
    <property type="entry name" value="HTH_3"/>
    <property type="match status" value="1"/>
</dbReference>
<dbReference type="EMBL" id="CP002205">
    <property type="protein sequence ID" value="ADN10099.1"/>
    <property type="molecule type" value="Genomic_DNA"/>
</dbReference>
<dbReference type="RefSeq" id="WP_013327852.1">
    <property type="nucleotide sequence ID" value="NC_014506.1"/>
</dbReference>
<dbReference type="STRING" id="563040.Saut_2056"/>
<dbReference type="KEGG" id="sua:Saut_2056"/>
<evidence type="ECO:0000313" key="2">
    <source>
        <dbReference type="EMBL" id="ADN10099.1"/>
    </source>
</evidence>
<dbReference type="GO" id="GO:0003677">
    <property type="term" value="F:DNA binding"/>
    <property type="evidence" value="ECO:0007669"/>
    <property type="project" value="InterPro"/>
</dbReference>
<dbReference type="SUPFAM" id="SSF47413">
    <property type="entry name" value="lambda repressor-like DNA-binding domains"/>
    <property type="match status" value="1"/>
</dbReference>
<dbReference type="SMART" id="SM00530">
    <property type="entry name" value="HTH_XRE"/>
    <property type="match status" value="1"/>
</dbReference>
<dbReference type="HOGENOM" id="CLU_066192_18_2_7"/>
<feature type="domain" description="HTH cro/C1-type" evidence="1">
    <location>
        <begin position="35"/>
        <end position="89"/>
    </location>
</feature>
<dbReference type="eggNOG" id="COG1396">
    <property type="taxonomic scope" value="Bacteria"/>
</dbReference>
<organism evidence="2 3">
    <name type="scientific">Sulfurimonas autotrophica (strain ATCC BAA-671 / DSM 16294 / JCM 11897 / OK10)</name>
    <dbReference type="NCBI Taxonomy" id="563040"/>
    <lineage>
        <taxon>Bacteria</taxon>
        <taxon>Pseudomonadati</taxon>
        <taxon>Campylobacterota</taxon>
        <taxon>Epsilonproteobacteria</taxon>
        <taxon>Campylobacterales</taxon>
        <taxon>Sulfurimonadaceae</taxon>
        <taxon>Sulfurimonas</taxon>
    </lineage>
</organism>
<gene>
    <name evidence="2" type="ordered locus">Saut_2056</name>
</gene>
<dbReference type="OrthoDB" id="337567at2"/>
<protein>
    <submittedName>
        <fullName evidence="2">Transcriptional regulator, XRE family</fullName>
    </submittedName>
</protein>
<dbReference type="PROSITE" id="PS50943">
    <property type="entry name" value="HTH_CROC1"/>
    <property type="match status" value="1"/>
</dbReference>
<sequence>MSDLKKYIVKRKSIDNEFSENFEEGYQEFKIGEMLKLARKETGLTQSDIAEAMHTKKSAISRIENHAQDIRLSTLQAFAHIMGKELKIQLV</sequence>
<dbReference type="Proteomes" id="UP000007803">
    <property type="component" value="Chromosome"/>
</dbReference>
<proteinExistence type="predicted"/>
<reference evidence="3" key="1">
    <citation type="journal article" date="2010" name="Stand. Genomic Sci.">
        <title>Complete genome sequence of Sulfurimonas autotrophica type strain (OK10).</title>
        <authorList>
            <person name="Sikorski J."/>
            <person name="Munk C."/>
            <person name="Lapidus A."/>
            <person name="Djao O."/>
            <person name="Lucas S."/>
            <person name="Glavina Del Rio T."/>
            <person name="Nolan M."/>
            <person name="Tice H."/>
            <person name="Han C."/>
            <person name="Cheng J."/>
            <person name="Tapia R."/>
            <person name="Goodwin L."/>
            <person name="Pitluck S."/>
            <person name="Liolios K."/>
            <person name="Ivanova N."/>
            <person name="Mavromatis K."/>
            <person name="Mikhailova N."/>
            <person name="Pati A."/>
            <person name="Sims D."/>
            <person name="Meincke L."/>
            <person name="Brettin T."/>
            <person name="Detter J."/>
            <person name="Chen A."/>
            <person name="Palaniappan K."/>
            <person name="Land M."/>
            <person name="Hauser L."/>
            <person name="Chang Y."/>
            <person name="Jeffries C."/>
            <person name="Rohde M."/>
            <person name="Lang E."/>
            <person name="Spring S."/>
            <person name="Goker M."/>
            <person name="Woyke T."/>
            <person name="Bristow J."/>
            <person name="Eisen J."/>
            <person name="Markowitz V."/>
            <person name="Hugenholtz P."/>
            <person name="Kyrpides N."/>
            <person name="Klenk H."/>
        </authorList>
    </citation>
    <scope>NUCLEOTIDE SEQUENCE [LARGE SCALE GENOMIC DNA]</scope>
    <source>
        <strain evidence="3">ATCC BAA-671 / DSM 16294 / JCM 11897 / OK10</strain>
    </source>
</reference>
<evidence type="ECO:0000259" key="1">
    <source>
        <dbReference type="PROSITE" id="PS50943"/>
    </source>
</evidence>
<dbReference type="AlphaFoldDB" id="E0URT5"/>
<dbReference type="CDD" id="cd00093">
    <property type="entry name" value="HTH_XRE"/>
    <property type="match status" value="1"/>
</dbReference>
<keyword evidence="3" id="KW-1185">Reference proteome</keyword>
<dbReference type="InterPro" id="IPR010982">
    <property type="entry name" value="Lambda_DNA-bd_dom_sf"/>
</dbReference>
<evidence type="ECO:0000313" key="3">
    <source>
        <dbReference type="Proteomes" id="UP000007803"/>
    </source>
</evidence>
<dbReference type="Gene3D" id="1.10.260.40">
    <property type="entry name" value="lambda repressor-like DNA-binding domains"/>
    <property type="match status" value="1"/>
</dbReference>
<accession>E0URT5</accession>
<dbReference type="InterPro" id="IPR001387">
    <property type="entry name" value="Cro/C1-type_HTH"/>
</dbReference>
<name>E0URT5_SULAO</name>